<dbReference type="SUPFAM" id="SSF53850">
    <property type="entry name" value="Periplasmic binding protein-like II"/>
    <property type="match status" value="1"/>
</dbReference>
<evidence type="ECO:0000256" key="5">
    <source>
        <dbReference type="SAM" id="SignalP"/>
    </source>
</evidence>
<dbReference type="PATRIC" id="fig|1229493.5.peg.4802"/>
<dbReference type="RefSeq" id="WP_020195685.1">
    <property type="nucleotide sequence ID" value="NZ_BAOH01000026.1"/>
</dbReference>
<comment type="similarity">
    <text evidence="2">Belongs to the bacterial solute-binding protein 3 family.</text>
</comment>
<dbReference type="InterPro" id="IPR001638">
    <property type="entry name" value="Solute-binding_3/MltF_N"/>
</dbReference>
<evidence type="ECO:0000256" key="3">
    <source>
        <dbReference type="ARBA" id="ARBA00022729"/>
    </source>
</evidence>
<dbReference type="SMART" id="SM00062">
    <property type="entry name" value="PBPb"/>
    <property type="match status" value="1"/>
</dbReference>
<dbReference type="PANTHER" id="PTHR35936:SF32">
    <property type="entry name" value="MEMBRANE-BOUND LYTIC MUREIN TRANSGLYCOSYLASE F"/>
    <property type="match status" value="1"/>
</dbReference>
<dbReference type="CDD" id="cd01009">
    <property type="entry name" value="PBP2_YfhD_N"/>
    <property type="match status" value="1"/>
</dbReference>
<dbReference type="AlphaFoldDB" id="A0A0C1Z886"/>
<dbReference type="PANTHER" id="PTHR35936">
    <property type="entry name" value="MEMBRANE-BOUND LYTIC MUREIN TRANSGLYCOSYLASE F"/>
    <property type="match status" value="1"/>
</dbReference>
<sequence>MVGKILCIVLCLWSFSHTSVALELSPLKSDPYVGDLDTLKEKKAVRILVSADLGFYYIQNGKPKGIISELIYEFERYLRKNKKAINIQVIPVARNELIPKLIAGYGDVIVANLTITNERKELIAFSDPVRENVSEIIVTNTRYSDIKTVDDLSGLDVWVRESSSYHKSLTKVNNYFTIQNKPLINILFLDEIMQDYEVLEMVSAGIIDITVLDRHKTGMWGNIFPGVAFHNQITVRENAQIGWGIRQDSPQLEEAVNKFIKEVRIGTLFGNVVNERYLENDKWLRKFLNRDNAVRSKELLDIFYAYSQEYQFNHLLMLAQGFQESGLNQNVISHKGAVGIMQILPTTARDRAINISNIYEKEPNIHAGLKYMHYLRKYFFNDENISENDIIYFCLAAYNAGPGNMRKMRRIAKEKGYDPNVWFGNVEVVTRQYIGLEPIRYVSNINHYFIAYKLLERLNNRRSELEPYLHPPYKLETIKLYY</sequence>
<proteinExistence type="inferred from homology"/>
<dbReference type="Pfam" id="PF01464">
    <property type="entry name" value="SLT"/>
    <property type="match status" value="1"/>
</dbReference>
<evidence type="ECO:0000313" key="8">
    <source>
        <dbReference type="Proteomes" id="UP000031586"/>
    </source>
</evidence>
<comment type="subcellular location">
    <subcellularLocation>
        <location evidence="1">Cell outer membrane</location>
        <topology evidence="1">Peripheral membrane protein</topology>
    </subcellularLocation>
</comment>
<dbReference type="GO" id="GO:0009279">
    <property type="term" value="C:cell outer membrane"/>
    <property type="evidence" value="ECO:0007669"/>
    <property type="project" value="UniProtKB-SubCell"/>
</dbReference>
<evidence type="ECO:0000259" key="6">
    <source>
        <dbReference type="SMART" id="SM00062"/>
    </source>
</evidence>
<dbReference type="EMBL" id="JPRD01000057">
    <property type="protein sequence ID" value="KIF49106.1"/>
    <property type="molecule type" value="Genomic_DNA"/>
</dbReference>
<dbReference type="Proteomes" id="UP000031586">
    <property type="component" value="Unassembled WGS sequence"/>
</dbReference>
<keyword evidence="4" id="KW-0998">Cell outer membrane</keyword>
<evidence type="ECO:0000256" key="2">
    <source>
        <dbReference type="ARBA" id="ARBA00010333"/>
    </source>
</evidence>
<feature type="domain" description="Solute-binding protein family 3/N-terminal" evidence="6">
    <location>
        <begin position="44"/>
        <end position="281"/>
    </location>
</feature>
<dbReference type="Gene3D" id="1.10.530.10">
    <property type="match status" value="1"/>
</dbReference>
<organism evidence="7 8">
    <name type="scientific">Vibrio owensii CAIM 1854 = LMG 25443</name>
    <dbReference type="NCBI Taxonomy" id="1229493"/>
    <lineage>
        <taxon>Bacteria</taxon>
        <taxon>Pseudomonadati</taxon>
        <taxon>Pseudomonadota</taxon>
        <taxon>Gammaproteobacteria</taxon>
        <taxon>Vibrionales</taxon>
        <taxon>Vibrionaceae</taxon>
        <taxon>Vibrio</taxon>
    </lineage>
</organism>
<dbReference type="InterPro" id="IPR023346">
    <property type="entry name" value="Lysozyme-like_dom_sf"/>
</dbReference>
<dbReference type="SUPFAM" id="SSF53955">
    <property type="entry name" value="Lysozyme-like"/>
    <property type="match status" value="1"/>
</dbReference>
<evidence type="ECO:0000256" key="1">
    <source>
        <dbReference type="ARBA" id="ARBA00004339"/>
    </source>
</evidence>
<dbReference type="Gene3D" id="3.40.190.10">
    <property type="entry name" value="Periplasmic binding protein-like II"/>
    <property type="match status" value="2"/>
</dbReference>
<reference evidence="7 8" key="1">
    <citation type="submission" date="2014-07" db="EMBL/GenBank/DDBJ databases">
        <title>Unique and conserved regions in Vibrio harveyi and related species in comparison with the shrimp pathogen Vibrio harveyi CAIM 1792.</title>
        <authorList>
            <person name="Espinoza-Valles I."/>
            <person name="Vora G."/>
            <person name="Leekitcharoenphon P."/>
            <person name="Ussery D."/>
            <person name="Hoj L."/>
            <person name="Gomez-Gil B."/>
        </authorList>
    </citation>
    <scope>NUCLEOTIDE SEQUENCE [LARGE SCALE GENOMIC DNA]</scope>
    <source>
        <strain evidence="8">CAIM 1854 / LMG 25443</strain>
    </source>
</reference>
<feature type="signal peptide" evidence="5">
    <location>
        <begin position="1"/>
        <end position="21"/>
    </location>
</feature>
<protein>
    <submittedName>
        <fullName evidence="7">Amino acid ABC transporter substrate-binding protein</fullName>
    </submittedName>
</protein>
<accession>A0A0C1Z886</accession>
<dbReference type="InterPro" id="IPR008258">
    <property type="entry name" value="Transglycosylase_SLT_dom_1"/>
</dbReference>
<feature type="chain" id="PRO_5002144684" evidence="5">
    <location>
        <begin position="22"/>
        <end position="482"/>
    </location>
</feature>
<gene>
    <name evidence="7" type="ORF">H735_26120</name>
</gene>
<dbReference type="CDD" id="cd13403">
    <property type="entry name" value="MLTF-like"/>
    <property type="match status" value="1"/>
</dbReference>
<evidence type="ECO:0000256" key="4">
    <source>
        <dbReference type="ARBA" id="ARBA00023237"/>
    </source>
</evidence>
<evidence type="ECO:0000313" key="7">
    <source>
        <dbReference type="EMBL" id="KIF49106.1"/>
    </source>
</evidence>
<keyword evidence="3 5" id="KW-0732">Signal</keyword>
<comment type="caution">
    <text evidence="7">The sequence shown here is derived from an EMBL/GenBank/DDBJ whole genome shotgun (WGS) entry which is preliminary data.</text>
</comment>
<keyword evidence="4" id="KW-0472">Membrane</keyword>
<dbReference type="Pfam" id="PF00497">
    <property type="entry name" value="SBP_bac_3"/>
    <property type="match status" value="1"/>
</dbReference>
<name>A0A0C1Z886_9VIBR</name>